<gene>
    <name evidence="1" type="ORF">FCULG_00012824</name>
</gene>
<protein>
    <submittedName>
        <fullName evidence="1">Uncharacterized protein</fullName>
    </submittedName>
</protein>
<evidence type="ECO:0000313" key="1">
    <source>
        <dbReference type="EMBL" id="PTD03472.1"/>
    </source>
</evidence>
<dbReference type="EMBL" id="PVEM01000014">
    <property type="protein sequence ID" value="PTD03472.1"/>
    <property type="molecule type" value="Genomic_DNA"/>
</dbReference>
<sequence length="143" mass="16585">MHDSIILDNSLNESEALNKSESSYFDLIHHAEYESFETKIGLDVHNASPELWQKPIGRLERLGRASAAQGLRDMQKILNDPGVCSLPSEEQWIAIRTECQRVCGMEWPVLHENTRVVPRFSVQYDTGIWSPRKLYTDVFRYYL</sequence>
<accession>A0A2T4GIU9</accession>
<reference evidence="1 2" key="1">
    <citation type="submission" date="2018-02" db="EMBL/GenBank/DDBJ databases">
        <title>Fusarium culmorum secondary metabolites in fungal-bacterial-plant interactions.</title>
        <authorList>
            <person name="Schmidt R."/>
        </authorList>
    </citation>
    <scope>NUCLEOTIDE SEQUENCE [LARGE SCALE GENOMIC DNA]</scope>
    <source>
        <strain evidence="1 2">PV</strain>
    </source>
</reference>
<name>A0A2T4GIU9_FUSCU</name>
<comment type="caution">
    <text evidence="1">The sequence shown here is derived from an EMBL/GenBank/DDBJ whole genome shotgun (WGS) entry which is preliminary data.</text>
</comment>
<dbReference type="AlphaFoldDB" id="A0A2T4GIU9"/>
<keyword evidence="2" id="KW-1185">Reference proteome</keyword>
<organism evidence="1 2">
    <name type="scientific">Fusarium culmorum</name>
    <dbReference type="NCBI Taxonomy" id="5516"/>
    <lineage>
        <taxon>Eukaryota</taxon>
        <taxon>Fungi</taxon>
        <taxon>Dikarya</taxon>
        <taxon>Ascomycota</taxon>
        <taxon>Pezizomycotina</taxon>
        <taxon>Sordariomycetes</taxon>
        <taxon>Hypocreomycetidae</taxon>
        <taxon>Hypocreales</taxon>
        <taxon>Nectriaceae</taxon>
        <taxon>Fusarium</taxon>
    </lineage>
</organism>
<proteinExistence type="predicted"/>
<evidence type="ECO:0000313" key="2">
    <source>
        <dbReference type="Proteomes" id="UP000241587"/>
    </source>
</evidence>
<dbReference type="Proteomes" id="UP000241587">
    <property type="component" value="Unassembled WGS sequence"/>
</dbReference>